<feature type="transmembrane region" description="Helical" evidence="2">
    <location>
        <begin position="55"/>
        <end position="74"/>
    </location>
</feature>
<dbReference type="Pfam" id="PF13360">
    <property type="entry name" value="PQQ_2"/>
    <property type="match status" value="2"/>
</dbReference>
<dbReference type="AlphaFoldDB" id="A0A381XL04"/>
<feature type="domain" description="Pyrrolo-quinoline quinone repeat" evidence="3">
    <location>
        <begin position="166"/>
        <end position="283"/>
    </location>
</feature>
<evidence type="ECO:0000256" key="1">
    <source>
        <dbReference type="SAM" id="MobiDB-lite"/>
    </source>
</evidence>
<organism evidence="4">
    <name type="scientific">marine metagenome</name>
    <dbReference type="NCBI Taxonomy" id="408172"/>
    <lineage>
        <taxon>unclassified sequences</taxon>
        <taxon>metagenomes</taxon>
        <taxon>ecological metagenomes</taxon>
    </lineage>
</organism>
<sequence length="562" mass="62163">MEEPEEKTIEQELTEENPTETKPRWWPAIIISACLAVVLTAIWTGSGDNQQERVLQTAGVLIISFVLLTIWALIFSRFSKQLRLRILFSLIGAFALFGACFRFDQVSGNMVPIFEWRWANRSLPEVAIAGQSSGSTTSDSNTTVLSFPQFLGPTRDCKTPGPELATDWKTNPPKEMWRQDIGAAWSGFVVSAHRAITQEQRDENEVVSCYNLLTGKMLWMHSDSGHYNTKIAGEGPRATPTIQDGKVYTLGATGILNCLELESGERIWHRNIAADAELNTEGEIDQTGATKKRNKAKEWGYSSSPLIVEDKVIVSAGGDNGKSLLAYDIATGKPVWAGGSSRAGYSSPRSVMLHGQEQILIFNQDGLASHSPVDGSVIWSFGWDPGTPHVSMPLALGDNQILLSLGYGNGSKLIQVNRSGESFSASELWHSRFMKAKFTNLISRGDHIYGLDDGIFACIDQKDGRRKWKDGRYKHGQILLRGNHILVMAENGEMILLEVNSDKQVELSRFAALDSKTWNPPTLAGEYLLVRNHREAACYKLSLASSKKGAVQREDRQSASRK</sequence>
<gene>
    <name evidence="4" type="ORF">METZ01_LOCUS118300</name>
</gene>
<keyword evidence="2" id="KW-0472">Membrane</keyword>
<keyword evidence="2" id="KW-1133">Transmembrane helix</keyword>
<evidence type="ECO:0000256" key="2">
    <source>
        <dbReference type="SAM" id="Phobius"/>
    </source>
</evidence>
<feature type="region of interest" description="Disordered" evidence="1">
    <location>
        <begin position="1"/>
        <end position="21"/>
    </location>
</feature>
<feature type="compositionally biased region" description="Basic and acidic residues" evidence="1">
    <location>
        <begin position="1"/>
        <end position="10"/>
    </location>
</feature>
<reference evidence="4" key="1">
    <citation type="submission" date="2018-05" db="EMBL/GenBank/DDBJ databases">
        <authorList>
            <person name="Lanie J.A."/>
            <person name="Ng W.-L."/>
            <person name="Kazmierczak K.M."/>
            <person name="Andrzejewski T.M."/>
            <person name="Davidsen T.M."/>
            <person name="Wayne K.J."/>
            <person name="Tettelin H."/>
            <person name="Glass J.I."/>
            <person name="Rusch D."/>
            <person name="Podicherti R."/>
            <person name="Tsui H.-C.T."/>
            <person name="Winkler M.E."/>
        </authorList>
    </citation>
    <scope>NUCLEOTIDE SEQUENCE</scope>
</reference>
<dbReference type="PANTHER" id="PTHR34512:SF30">
    <property type="entry name" value="OUTER MEMBRANE PROTEIN ASSEMBLY FACTOR BAMB"/>
    <property type="match status" value="1"/>
</dbReference>
<keyword evidence="2" id="KW-0812">Transmembrane</keyword>
<dbReference type="Gene3D" id="2.130.10.10">
    <property type="entry name" value="YVTN repeat-like/Quinoprotein amine dehydrogenase"/>
    <property type="match status" value="1"/>
</dbReference>
<dbReference type="EMBL" id="UINC01015563">
    <property type="protein sequence ID" value="SVA65446.1"/>
    <property type="molecule type" value="Genomic_DNA"/>
</dbReference>
<dbReference type="PANTHER" id="PTHR34512">
    <property type="entry name" value="CELL SURFACE PROTEIN"/>
    <property type="match status" value="1"/>
</dbReference>
<feature type="domain" description="Pyrrolo-quinoline quinone repeat" evidence="3">
    <location>
        <begin position="287"/>
        <end position="469"/>
    </location>
</feature>
<dbReference type="SUPFAM" id="SSF50998">
    <property type="entry name" value="Quinoprotein alcohol dehydrogenase-like"/>
    <property type="match status" value="1"/>
</dbReference>
<feature type="transmembrane region" description="Helical" evidence="2">
    <location>
        <begin position="25"/>
        <end position="43"/>
    </location>
</feature>
<accession>A0A381XL04</accession>
<name>A0A381XL04_9ZZZZ</name>
<dbReference type="InterPro" id="IPR015943">
    <property type="entry name" value="WD40/YVTN_repeat-like_dom_sf"/>
</dbReference>
<protein>
    <recommendedName>
        <fullName evidence="3">Pyrrolo-quinoline quinone repeat domain-containing protein</fullName>
    </recommendedName>
</protein>
<proteinExistence type="predicted"/>
<feature type="transmembrane region" description="Helical" evidence="2">
    <location>
        <begin position="86"/>
        <end position="104"/>
    </location>
</feature>
<dbReference type="InterPro" id="IPR002372">
    <property type="entry name" value="PQQ_rpt_dom"/>
</dbReference>
<dbReference type="InterPro" id="IPR011047">
    <property type="entry name" value="Quinoprotein_ADH-like_sf"/>
</dbReference>
<evidence type="ECO:0000259" key="3">
    <source>
        <dbReference type="Pfam" id="PF13360"/>
    </source>
</evidence>
<evidence type="ECO:0000313" key="4">
    <source>
        <dbReference type="EMBL" id="SVA65446.1"/>
    </source>
</evidence>